<keyword evidence="2 6" id="KW-0812">Transmembrane</keyword>
<protein>
    <submittedName>
        <fullName evidence="8">Rhomboid family intramembrane serine protease</fullName>
    </submittedName>
</protein>
<comment type="caution">
    <text evidence="8">The sequence shown here is derived from an EMBL/GenBank/DDBJ whole genome shotgun (WGS) entry which is preliminary data.</text>
</comment>
<feature type="transmembrane region" description="Helical" evidence="6">
    <location>
        <begin position="164"/>
        <end position="183"/>
    </location>
</feature>
<evidence type="ECO:0000256" key="3">
    <source>
        <dbReference type="ARBA" id="ARBA00022989"/>
    </source>
</evidence>
<sequence>MTEERYFKFTYSVLLVPMIAVLLIWIVFWVEVRFRVNLNDFGVYPRTLKGLRGILFSPFIHGSLSHLYNNTIPLAVLSAALVYFYRDVALKVFLLGFLLAGILTWLIGRPSYHIGASGMIYVLASFIFFKGAFTRHYRLMALSLIVVFIYGSMLWYIFPVKEGISWEGHLAGFITGLVLAFALRAEVPKPRKYAWERDDYNEEEDEFLRHFDQDGNFMERPKDAEESKPQVQIRYHYRKDKPKPPEDS</sequence>
<feature type="transmembrane region" description="Helical" evidence="6">
    <location>
        <begin position="67"/>
        <end position="85"/>
    </location>
</feature>
<accession>A0AAE3MNT5</accession>
<dbReference type="RefSeq" id="WP_266015237.1">
    <property type="nucleotide sequence ID" value="NZ_JAPFQP010000004.1"/>
</dbReference>
<keyword evidence="8" id="KW-0378">Hydrolase</keyword>
<dbReference type="PANTHER" id="PTHR43731:SF9">
    <property type="entry name" value="SLR1461 PROTEIN"/>
    <property type="match status" value="1"/>
</dbReference>
<dbReference type="Pfam" id="PF01694">
    <property type="entry name" value="Rhomboid"/>
    <property type="match status" value="1"/>
</dbReference>
<dbReference type="PANTHER" id="PTHR43731">
    <property type="entry name" value="RHOMBOID PROTEASE"/>
    <property type="match status" value="1"/>
</dbReference>
<evidence type="ECO:0000256" key="1">
    <source>
        <dbReference type="ARBA" id="ARBA00004141"/>
    </source>
</evidence>
<dbReference type="EMBL" id="JAPFQP010000004">
    <property type="protein sequence ID" value="MCX2720696.1"/>
    <property type="molecule type" value="Genomic_DNA"/>
</dbReference>
<feature type="transmembrane region" description="Helical" evidence="6">
    <location>
        <begin position="139"/>
        <end position="158"/>
    </location>
</feature>
<organism evidence="8 9">
    <name type="scientific">Lentiprolixibacter aurantiacus</name>
    <dbReference type="NCBI Taxonomy" id="2993939"/>
    <lineage>
        <taxon>Bacteria</taxon>
        <taxon>Pseudomonadati</taxon>
        <taxon>Bacteroidota</taxon>
        <taxon>Flavobacteriia</taxon>
        <taxon>Flavobacteriales</taxon>
        <taxon>Flavobacteriaceae</taxon>
        <taxon>Lentiprolixibacter</taxon>
    </lineage>
</organism>
<dbReference type="GO" id="GO:0004252">
    <property type="term" value="F:serine-type endopeptidase activity"/>
    <property type="evidence" value="ECO:0007669"/>
    <property type="project" value="InterPro"/>
</dbReference>
<evidence type="ECO:0000256" key="2">
    <source>
        <dbReference type="ARBA" id="ARBA00022692"/>
    </source>
</evidence>
<dbReference type="GO" id="GO:0006508">
    <property type="term" value="P:proteolysis"/>
    <property type="evidence" value="ECO:0007669"/>
    <property type="project" value="UniProtKB-KW"/>
</dbReference>
<evidence type="ECO:0000256" key="6">
    <source>
        <dbReference type="SAM" id="Phobius"/>
    </source>
</evidence>
<feature type="transmembrane region" description="Helical" evidence="6">
    <location>
        <begin position="12"/>
        <end position="30"/>
    </location>
</feature>
<dbReference type="InterPro" id="IPR022764">
    <property type="entry name" value="Peptidase_S54_rhomboid_dom"/>
</dbReference>
<evidence type="ECO:0000313" key="8">
    <source>
        <dbReference type="EMBL" id="MCX2720696.1"/>
    </source>
</evidence>
<dbReference type="GO" id="GO:0016020">
    <property type="term" value="C:membrane"/>
    <property type="evidence" value="ECO:0007669"/>
    <property type="project" value="UniProtKB-SubCell"/>
</dbReference>
<feature type="domain" description="Peptidase S54 rhomboid" evidence="7">
    <location>
        <begin position="53"/>
        <end position="184"/>
    </location>
</feature>
<dbReference type="Gene3D" id="1.20.1540.10">
    <property type="entry name" value="Rhomboid-like"/>
    <property type="match status" value="1"/>
</dbReference>
<feature type="transmembrane region" description="Helical" evidence="6">
    <location>
        <begin position="92"/>
        <end position="108"/>
    </location>
</feature>
<dbReference type="InterPro" id="IPR035952">
    <property type="entry name" value="Rhomboid-like_sf"/>
</dbReference>
<evidence type="ECO:0000256" key="4">
    <source>
        <dbReference type="ARBA" id="ARBA00023136"/>
    </source>
</evidence>
<dbReference type="Proteomes" id="UP001207116">
    <property type="component" value="Unassembled WGS sequence"/>
</dbReference>
<comment type="subcellular location">
    <subcellularLocation>
        <location evidence="1">Membrane</location>
        <topology evidence="1">Multi-pass membrane protein</topology>
    </subcellularLocation>
</comment>
<dbReference type="InterPro" id="IPR050925">
    <property type="entry name" value="Rhomboid_protease_S54"/>
</dbReference>
<evidence type="ECO:0000259" key="7">
    <source>
        <dbReference type="Pfam" id="PF01694"/>
    </source>
</evidence>
<dbReference type="AlphaFoldDB" id="A0AAE3MNT5"/>
<gene>
    <name evidence="8" type="ORF">OO016_13865</name>
</gene>
<evidence type="ECO:0000313" key="9">
    <source>
        <dbReference type="Proteomes" id="UP001207116"/>
    </source>
</evidence>
<keyword evidence="9" id="KW-1185">Reference proteome</keyword>
<keyword evidence="3 6" id="KW-1133">Transmembrane helix</keyword>
<keyword evidence="4 6" id="KW-0472">Membrane</keyword>
<reference evidence="8" key="1">
    <citation type="submission" date="2022-11" db="EMBL/GenBank/DDBJ databases">
        <title>The characterization of three novel Bacteroidetes species and genomic analysis of their roles in tidal elemental geochemical cycles.</title>
        <authorList>
            <person name="Ma K.-J."/>
        </authorList>
    </citation>
    <scope>NUCLEOTIDE SEQUENCE</scope>
    <source>
        <strain evidence="8">M415</strain>
    </source>
</reference>
<keyword evidence="8" id="KW-0645">Protease</keyword>
<name>A0AAE3MNT5_9FLAO</name>
<feature type="compositionally biased region" description="Basic and acidic residues" evidence="5">
    <location>
        <begin position="217"/>
        <end position="228"/>
    </location>
</feature>
<evidence type="ECO:0000256" key="5">
    <source>
        <dbReference type="SAM" id="MobiDB-lite"/>
    </source>
</evidence>
<dbReference type="SUPFAM" id="SSF144091">
    <property type="entry name" value="Rhomboid-like"/>
    <property type="match status" value="1"/>
</dbReference>
<feature type="transmembrane region" description="Helical" evidence="6">
    <location>
        <begin position="114"/>
        <end position="132"/>
    </location>
</feature>
<feature type="region of interest" description="Disordered" evidence="5">
    <location>
        <begin position="217"/>
        <end position="248"/>
    </location>
</feature>
<proteinExistence type="predicted"/>